<name>A0A9P3GPC8_9APHY</name>
<dbReference type="Proteomes" id="UP000703269">
    <property type="component" value="Unassembled WGS sequence"/>
</dbReference>
<dbReference type="OrthoDB" id="2803853at2759"/>
<gene>
    <name evidence="1" type="ORF">PsYK624_148670</name>
</gene>
<evidence type="ECO:0000313" key="2">
    <source>
        <dbReference type="Proteomes" id="UP000703269"/>
    </source>
</evidence>
<protein>
    <submittedName>
        <fullName evidence="1">Uncharacterized protein</fullName>
    </submittedName>
</protein>
<reference evidence="1 2" key="1">
    <citation type="submission" date="2021-08" db="EMBL/GenBank/DDBJ databases">
        <title>Draft Genome Sequence of Phanerochaete sordida strain YK-624.</title>
        <authorList>
            <person name="Mori T."/>
            <person name="Dohra H."/>
            <person name="Suzuki T."/>
            <person name="Kawagishi H."/>
            <person name="Hirai H."/>
        </authorList>
    </citation>
    <scope>NUCLEOTIDE SEQUENCE [LARGE SCALE GENOMIC DNA]</scope>
    <source>
        <strain evidence="1 2">YK-624</strain>
    </source>
</reference>
<sequence length="298" mass="34157">MGFVFAPSLGRHPSSISELYFWRSCKWPVGFGYRQFVRAPSLDAPPVCSPSSSAQVDNLELPALYFMPVYDYDEGRGLGVFANGYGELALCDFSGTPLQRLRRCFKTIALPPRVESWTPLPQDPVPCSIIRPHPCDDVSKLASYPEMLALWREHAPPHVPDGWTDNWELDRTDGVWKQFVHTTFTLAWRLEHVYGLHGPVFPLFRRDSMTFVKAAGELYLWEEEDQALYAVPPRTSYADVVHIAERPQPHVGLRRVEKNLTMEWYAEAVPAMWKYDEEKLKRDRAAELEARAAAHRHA</sequence>
<comment type="caution">
    <text evidence="1">The sequence shown here is derived from an EMBL/GenBank/DDBJ whole genome shotgun (WGS) entry which is preliminary data.</text>
</comment>
<accession>A0A9P3GPC8</accession>
<organism evidence="1 2">
    <name type="scientific">Phanerochaete sordida</name>
    <dbReference type="NCBI Taxonomy" id="48140"/>
    <lineage>
        <taxon>Eukaryota</taxon>
        <taxon>Fungi</taxon>
        <taxon>Dikarya</taxon>
        <taxon>Basidiomycota</taxon>
        <taxon>Agaricomycotina</taxon>
        <taxon>Agaricomycetes</taxon>
        <taxon>Polyporales</taxon>
        <taxon>Phanerochaetaceae</taxon>
        <taxon>Phanerochaete</taxon>
    </lineage>
</organism>
<evidence type="ECO:0000313" key="1">
    <source>
        <dbReference type="EMBL" id="GJE98633.1"/>
    </source>
</evidence>
<dbReference type="EMBL" id="BPQB01000091">
    <property type="protein sequence ID" value="GJE98633.1"/>
    <property type="molecule type" value="Genomic_DNA"/>
</dbReference>
<proteinExistence type="predicted"/>
<dbReference type="AlphaFoldDB" id="A0A9P3GPC8"/>
<keyword evidence="2" id="KW-1185">Reference proteome</keyword>